<evidence type="ECO:0000256" key="4">
    <source>
        <dbReference type="ARBA" id="ARBA00023157"/>
    </source>
</evidence>
<evidence type="ECO:0000259" key="12">
    <source>
        <dbReference type="PROSITE" id="PS50923"/>
    </source>
</evidence>
<dbReference type="Gene3D" id="3.40.50.410">
    <property type="entry name" value="von Willebrand factor, type A domain"/>
    <property type="match status" value="1"/>
</dbReference>
<dbReference type="PROSITE" id="PS50026">
    <property type="entry name" value="EGF_3"/>
    <property type="match status" value="5"/>
</dbReference>
<feature type="domain" description="EGF-like" evidence="9">
    <location>
        <begin position="1395"/>
        <end position="1449"/>
    </location>
</feature>
<reference evidence="15" key="1">
    <citation type="submission" date="2013-03" db="EMBL/GenBank/DDBJ databases">
        <title>The Genome Sequence of Anopheles christyi ACHKN1017.</title>
        <authorList>
            <consortium name="The Broad Institute Genomics Platform"/>
            <person name="Neafsey D.E."/>
            <person name="Besansky N."/>
            <person name="Walker B."/>
            <person name="Young S.K."/>
            <person name="Zeng Q."/>
            <person name="Gargeya S."/>
            <person name="Fitzgerald M."/>
            <person name="Haas B."/>
            <person name="Abouelleil A."/>
            <person name="Allen A.W."/>
            <person name="Alvarado L."/>
            <person name="Arachchi H.M."/>
            <person name="Berlin A.M."/>
            <person name="Chapman S.B."/>
            <person name="Gainer-Dewar J."/>
            <person name="Goldberg J."/>
            <person name="Griggs A."/>
            <person name="Gujja S."/>
            <person name="Hansen M."/>
            <person name="Howarth C."/>
            <person name="Imamovic A."/>
            <person name="Ireland A."/>
            <person name="Larimer J."/>
            <person name="McCowan C."/>
            <person name="Murphy C."/>
            <person name="Pearson M."/>
            <person name="Poon T.W."/>
            <person name="Priest M."/>
            <person name="Roberts A."/>
            <person name="Saif S."/>
            <person name="Shea T."/>
            <person name="Sisk P."/>
            <person name="Sykes S."/>
            <person name="Wortman J."/>
            <person name="Nusbaum C."/>
            <person name="Birren B."/>
        </authorList>
    </citation>
    <scope>NUCLEOTIDE SEQUENCE [LARGE SCALE GENOMIC DNA]</scope>
    <source>
        <strain evidence="15">ACHKN1017</strain>
    </source>
</reference>
<feature type="disulfide bond" evidence="6">
    <location>
        <begin position="1328"/>
        <end position="1337"/>
    </location>
</feature>
<dbReference type="Gene3D" id="2.10.25.10">
    <property type="entry name" value="Laminin"/>
    <property type="match status" value="5"/>
</dbReference>
<dbReference type="InterPro" id="IPR002035">
    <property type="entry name" value="VWF_A"/>
</dbReference>
<dbReference type="SUPFAM" id="SSF57196">
    <property type="entry name" value="EGF/Laminin"/>
    <property type="match status" value="4"/>
</dbReference>
<feature type="domain" description="Sushi" evidence="12">
    <location>
        <begin position="409"/>
        <end position="470"/>
    </location>
</feature>
<dbReference type="PRINTS" id="PR00895">
    <property type="entry name" value="PENTAXIN"/>
</dbReference>
<feature type="domain" description="EGF-like" evidence="9">
    <location>
        <begin position="1176"/>
        <end position="1217"/>
    </location>
</feature>
<feature type="domain" description="VWFA" evidence="10">
    <location>
        <begin position="115"/>
        <end position="289"/>
    </location>
</feature>
<keyword evidence="15" id="KW-1185">Reference proteome</keyword>
<dbReference type="InterPro" id="IPR001881">
    <property type="entry name" value="EGF-like_Ca-bd_dom"/>
</dbReference>
<feature type="disulfide bond" evidence="7">
    <location>
        <begin position="1736"/>
        <end position="1763"/>
    </location>
</feature>
<dbReference type="GO" id="GO:0005509">
    <property type="term" value="F:calcium ion binding"/>
    <property type="evidence" value="ECO:0007669"/>
    <property type="project" value="InterPro"/>
</dbReference>
<dbReference type="GO" id="GO:0032991">
    <property type="term" value="C:protein-containing complex"/>
    <property type="evidence" value="ECO:0007669"/>
    <property type="project" value="UniProtKB-ARBA"/>
</dbReference>
<dbReference type="InterPro" id="IPR036465">
    <property type="entry name" value="vWFA_dom_sf"/>
</dbReference>
<dbReference type="STRING" id="43041.A0A182K190"/>
<dbReference type="Gene3D" id="2.10.50.10">
    <property type="entry name" value="Tumor Necrosis Factor Receptor, subunit A, domain 2"/>
    <property type="match status" value="2"/>
</dbReference>
<dbReference type="SMART" id="SM00327">
    <property type="entry name" value="VWA"/>
    <property type="match status" value="1"/>
</dbReference>
<evidence type="ECO:0000259" key="13">
    <source>
        <dbReference type="PROSITE" id="PS51828"/>
    </source>
</evidence>
<feature type="domain" description="HYR" evidence="11">
    <location>
        <begin position="624"/>
        <end position="708"/>
    </location>
</feature>
<keyword evidence="1 6" id="KW-0245">EGF-like domain</keyword>
<evidence type="ECO:0000256" key="3">
    <source>
        <dbReference type="ARBA" id="ARBA00022737"/>
    </source>
</evidence>
<feature type="disulfide bond" evidence="7">
    <location>
        <begin position="2119"/>
        <end position="2146"/>
    </location>
</feature>
<feature type="domain" description="Sushi" evidence="12">
    <location>
        <begin position="2149"/>
        <end position="2210"/>
    </location>
</feature>
<comment type="caution">
    <text evidence="6">Lacks conserved residue(s) required for the propagation of feature annotation.</text>
</comment>
<dbReference type="FunFam" id="2.10.25.10:FF:000173">
    <property type="entry name" value="Neurogenic locus notch protein 2"/>
    <property type="match status" value="1"/>
</dbReference>
<dbReference type="SMART" id="SM01411">
    <property type="entry name" value="Ephrin_rec_like"/>
    <property type="match status" value="3"/>
</dbReference>
<dbReference type="Pfam" id="PF00008">
    <property type="entry name" value="EGF"/>
    <property type="match status" value="3"/>
</dbReference>
<accession>A0A182K190</accession>
<dbReference type="CDD" id="cd00033">
    <property type="entry name" value="CCP"/>
    <property type="match status" value="8"/>
</dbReference>
<reference evidence="14" key="2">
    <citation type="submission" date="2020-05" db="UniProtKB">
        <authorList>
            <consortium name="EnsemblMetazoa"/>
        </authorList>
    </citation>
    <scope>IDENTIFICATION</scope>
    <source>
        <strain evidence="14">ACHKN1017</strain>
    </source>
</reference>
<dbReference type="SMART" id="SM00159">
    <property type="entry name" value="PTX"/>
    <property type="match status" value="1"/>
</dbReference>
<dbReference type="Pfam" id="PF02494">
    <property type="entry name" value="HYR"/>
    <property type="match status" value="2"/>
</dbReference>
<feature type="domain" description="HYR" evidence="11">
    <location>
        <begin position="709"/>
        <end position="793"/>
    </location>
</feature>
<feature type="domain" description="Sushi" evidence="12">
    <location>
        <begin position="2087"/>
        <end position="2148"/>
    </location>
</feature>
<dbReference type="SMART" id="SM00179">
    <property type="entry name" value="EGF_CA"/>
    <property type="match status" value="3"/>
</dbReference>
<dbReference type="PANTHER" id="PTHR45656:SF4">
    <property type="entry name" value="PROTEIN CBR-CLEC-78"/>
    <property type="match status" value="1"/>
</dbReference>
<evidence type="ECO:0000256" key="7">
    <source>
        <dbReference type="PROSITE-ProRule" id="PRU00302"/>
    </source>
</evidence>
<feature type="domain" description="Pentraxin (PTX)" evidence="13">
    <location>
        <begin position="1454"/>
        <end position="1655"/>
    </location>
</feature>
<evidence type="ECO:0000256" key="6">
    <source>
        <dbReference type="PROSITE-ProRule" id="PRU00076"/>
    </source>
</evidence>
<keyword evidence="3" id="KW-0677">Repeat</keyword>
<dbReference type="Pfam" id="PF00084">
    <property type="entry name" value="Sushi"/>
    <property type="match status" value="7"/>
</dbReference>
<evidence type="ECO:0000313" key="14">
    <source>
        <dbReference type="EnsemblMetazoa" id="ACHR004524-PA"/>
    </source>
</evidence>
<dbReference type="EnsemblMetazoa" id="ACHR004524-RA">
    <property type="protein sequence ID" value="ACHR004524-PA"/>
    <property type="gene ID" value="ACHR004524"/>
</dbReference>
<dbReference type="SMART" id="SM00032">
    <property type="entry name" value="CCP"/>
    <property type="match status" value="10"/>
</dbReference>
<keyword evidence="2 8" id="KW-0732">Signal</keyword>
<dbReference type="InterPro" id="IPR051277">
    <property type="entry name" value="SEZ6_CSMD_C4BPB_Regulators"/>
</dbReference>
<evidence type="ECO:0000256" key="8">
    <source>
        <dbReference type="SAM" id="SignalP"/>
    </source>
</evidence>
<dbReference type="SUPFAM" id="SSF53300">
    <property type="entry name" value="vWA-like"/>
    <property type="match status" value="1"/>
</dbReference>
<dbReference type="PROSITE" id="PS51828">
    <property type="entry name" value="PTX_2"/>
    <property type="match status" value="1"/>
</dbReference>
<dbReference type="PROSITE" id="PS50825">
    <property type="entry name" value="HYR"/>
    <property type="match status" value="2"/>
</dbReference>
<feature type="domain" description="EGF-like" evidence="9">
    <location>
        <begin position="1264"/>
        <end position="1300"/>
    </location>
</feature>
<feature type="domain" description="Sushi" evidence="12">
    <location>
        <begin position="1708"/>
        <end position="1765"/>
    </location>
</feature>
<evidence type="ECO:0000256" key="1">
    <source>
        <dbReference type="ARBA" id="ARBA00022536"/>
    </source>
</evidence>
<dbReference type="Pfam" id="PF07699">
    <property type="entry name" value="Ephrin_rec_like"/>
    <property type="match status" value="1"/>
</dbReference>
<dbReference type="InterPro" id="IPR000152">
    <property type="entry name" value="EGF-type_Asp/Asn_hydroxyl_site"/>
</dbReference>
<dbReference type="PROSITE" id="PS00022">
    <property type="entry name" value="EGF_1"/>
    <property type="match status" value="5"/>
</dbReference>
<keyword evidence="5" id="KW-0325">Glycoprotein</keyword>
<dbReference type="Proteomes" id="UP000075881">
    <property type="component" value="Unassembled WGS sequence"/>
</dbReference>
<sequence length="2262" mass="249726">MLQLLWCVTLPLVILVIVSTAAQETSDPVEWFTEVVSPSTYDEETTSPWYLPDQVYQDLGDVGSTTPVTDQATLDHDQTLNSTTTTAAPDRRLQRANAHFQDSISRLKGSNERLDIVFLIDASSSVGPNNFQSELRFVKKLLAGFDVSVNRTRIALVTFSSRKKVFRHVDQISHPQSGNDKCLLLNYQLPAIEYSGGGTYTYGALREAEEILARDSIPERIVFLITDGYSNGQSPVPIAQRLKRSGVVIFSIGIESGNDEELASIVTSPEHRYLLASFEQFELLVRQALHLDYRHGPVVRLANGTLCDRLCDRQGARELAPGCCDEHAVCSCLTTSGHYRCICEPGFTGTGLHGDCHPCPNGTYWTVGGACESCPHARHITLTLGALSEKECVCPRGYQSNEDGRCVAITCSELAAPENGYFVMEPKPCSQVLNAACGTRCRPGYELTGSSIRLCQENGEWSGTEAKCTMKKCPPLNIPYYGMAVCSNPDLDLLYDYTPRNKSFLQNYSISAERFTEAMPIDTECSFTCGPGFYLKGSHNRNCLPLSKWDGLQTTCKQILCPALPKVAFGTYDPTDCAESKSAFGTNCTLICDFGFEMKGGPSTKQCGGKRTGTWSKLKTARCIDIAPPYIECPGNYTVLMDDDFPHALVRRLQQPYVFDNSGDNYTYWSKPGIRGEGIRLALGEHEFSYIAMDAFKNKARCSFTVTVLDLTPPAFEHCLDGPVHYVSDRSNLHETFVRWEEPLVYDNSGRNVTVTRNVTFGYLPVGRHAVQYRAVDPSGNEAECVLHVEVRQYTCDDLPEPRHGYSICASNASHVWCEIGCNEDYMFSLQPEETIRMVCERAAPTWGEQMEVPECSRVIGSSGVEKIITIRLDDEMDPALCNDTDALNEVSEAFNEGMRQELCGDQVDCTLMTTLPTCRPPGNGLTQTDVESVRYSVVKRSVGPQPLSTSEPTRANERAMVKIFVYKRVSQELGLWRSDGKQSENIKRIKEELEKINGKKKLRRRLGALNLDLSVLKLDEKIRCANGSIAKKLVCVHCPRGTYHNYTSNACLSCPIGSYNDQTGQTGCQLCPVHHSTRKQNAKHAHECKPQCPPGTVARLKLLKKAKSNGSGTAGTAGTKYHKTLMPFCRQCEPGQYQEQYNRAQCQSCPTNHSSARGSKSSADCFPIAGELLCSNDTTQAGSVCGSAGGQCVVDATTTLGYRCVCGENYVGEHCEIALNPCASAPCYNGGRCVSNSSNSSSTAGFTCHCQPPYTGGTLCEVYVDPCRVEHCLNGGSCVEADGRPFCECPLGYEGERCEWRKDFCTPNPCEFEGVCVNVDEGYSCACPRGKTGRRCHLEPCDYLPCPVGALCLNGANDTTTSVGDKFVVVQQTLPYSYRCVCPIGLRGANCSEIEHPCESSNYCRNGATCEALKLRVLGNSTVDDYDDESYRTVRCTCPPGYHGSRCELLLSAAFELEFPRTGVQAYVKMALPHGQPNLRAISLCGWYRTDDDFNYGTLLSYATATIDNAFTLTDYSGLVLYVNGAHVVTNVSLNDGEWHFVCVSWTSVGGRYALYVDGERCAQGSRLSDGSPISSGGMYVFGQEQDVLGGGFSETESFRGRMAYVDLWNRVLDWQEVRHLYRTCEPYSGSLVRWIDLRLHTVGLVRIISSGFCRDCPRNHSLPNGSVLYDGTRAVFQCVAGYELIGSPFAECLRTSQWTDGVQFFTRCGTINAPLNGQVLLTKTSYGGEARFSCDEGFLLSGSEILRCTAHGTWSGTPPDCISLVKCAPLVLEPNDGRAPIIYATERGVIPQLLDSYDVGALAEVRCLPQYALTDDNLLTCLESGQWDLPLPECVPLPPTTIATPSRNLIIRVNRRPDVQFWKQLRDYLFHGCTPPAVPGRRLSLFCYSPAGTIAGNNWTDLSGFSLQKDAPRVANIDVRLLGFLMRTVQAANQGRLVPNNLLPFILYGTVEPIAPEMRYPAHIENAYRFVICQFIDVILMDRELNYDDELVVDIEQEENTNTKIKHLLKNVAQVVYQQYQRLLEERNARESAALKKIIGLADMMPVSSTATTTTSEAAAKRCPVSHLPSPPIDSHVVRVALETASVHRPPTGEWQFEHLLYSGLMADPGEHIQFGCDAGFSMRGSDRTVCTADGRWNVVEGFCEGAVCENPPTRPSMLIAPGSLDRQYYVDDELEYRCEPGYSIKGHPIVKCLPNGRWTPLMARCTRISCGRPKNLPMGHILAGNSFLYGDALKIRCRKRSIDITCHSTGQWTSFDECL</sequence>
<evidence type="ECO:0008006" key="16">
    <source>
        <dbReference type="Google" id="ProtNLM"/>
    </source>
</evidence>
<feature type="domain" description="EGF-like" evidence="9">
    <location>
        <begin position="1219"/>
        <end position="1262"/>
    </location>
</feature>
<feature type="domain" description="Sushi" evidence="12">
    <location>
        <begin position="559"/>
        <end position="625"/>
    </location>
</feature>
<evidence type="ECO:0000259" key="11">
    <source>
        <dbReference type="PROSITE" id="PS50825"/>
    </source>
</evidence>
<dbReference type="InterPro" id="IPR035976">
    <property type="entry name" value="Sushi/SCR/CCP_sf"/>
</dbReference>
<dbReference type="InterPro" id="IPR001759">
    <property type="entry name" value="PTX_dom"/>
</dbReference>
<evidence type="ECO:0000256" key="5">
    <source>
        <dbReference type="ARBA" id="ARBA00023180"/>
    </source>
</evidence>
<feature type="chain" id="PRO_5008125020" description="Sushi, von Willebrand factor type A, EGF and pentraxin domain-containing protein 1" evidence="8">
    <location>
        <begin position="23"/>
        <end position="2262"/>
    </location>
</feature>
<evidence type="ECO:0000259" key="9">
    <source>
        <dbReference type="PROSITE" id="PS50026"/>
    </source>
</evidence>
<dbReference type="SMART" id="SM00181">
    <property type="entry name" value="EGF"/>
    <property type="match status" value="10"/>
</dbReference>
<protein>
    <recommendedName>
        <fullName evidence="16">Sushi, von Willebrand factor type A, EGF and pentraxin domain-containing protein 1</fullName>
    </recommendedName>
</protein>
<dbReference type="Gene3D" id="2.60.120.200">
    <property type="match status" value="1"/>
</dbReference>
<dbReference type="PRINTS" id="PR00453">
    <property type="entry name" value="VWFADOMAIN"/>
</dbReference>
<organism evidence="14 15">
    <name type="scientific">Anopheles christyi</name>
    <dbReference type="NCBI Taxonomy" id="43041"/>
    <lineage>
        <taxon>Eukaryota</taxon>
        <taxon>Metazoa</taxon>
        <taxon>Ecdysozoa</taxon>
        <taxon>Arthropoda</taxon>
        <taxon>Hexapoda</taxon>
        <taxon>Insecta</taxon>
        <taxon>Pterygota</taxon>
        <taxon>Neoptera</taxon>
        <taxon>Endopterygota</taxon>
        <taxon>Diptera</taxon>
        <taxon>Nematocera</taxon>
        <taxon>Culicoidea</taxon>
        <taxon>Culicidae</taxon>
        <taxon>Anophelinae</taxon>
        <taxon>Anopheles</taxon>
    </lineage>
</organism>
<dbReference type="InterPro" id="IPR013320">
    <property type="entry name" value="ConA-like_dom_sf"/>
</dbReference>
<evidence type="ECO:0000259" key="10">
    <source>
        <dbReference type="PROSITE" id="PS50234"/>
    </source>
</evidence>
<dbReference type="CDD" id="cd01450">
    <property type="entry name" value="vWFA_subfamily_ECM"/>
    <property type="match status" value="1"/>
</dbReference>
<dbReference type="PROSITE" id="PS00010">
    <property type="entry name" value="ASX_HYDROXYL"/>
    <property type="match status" value="1"/>
</dbReference>
<evidence type="ECO:0000313" key="15">
    <source>
        <dbReference type="Proteomes" id="UP000075881"/>
    </source>
</evidence>
<feature type="domain" description="Sushi" evidence="12">
    <location>
        <begin position="484"/>
        <end position="558"/>
    </location>
</feature>
<feature type="disulfide bond" evidence="6">
    <location>
        <begin position="1439"/>
        <end position="1448"/>
    </location>
</feature>
<feature type="domain" description="Sushi" evidence="12">
    <location>
        <begin position="2211"/>
        <end position="2262"/>
    </location>
</feature>
<dbReference type="SUPFAM" id="SSF57535">
    <property type="entry name" value="Complement control module/SCR domain"/>
    <property type="match status" value="8"/>
</dbReference>
<feature type="disulfide bond" evidence="7">
    <location>
        <begin position="1809"/>
        <end position="1836"/>
    </location>
</feature>
<dbReference type="PROSITE" id="PS50234">
    <property type="entry name" value="VWFA"/>
    <property type="match status" value="1"/>
</dbReference>
<dbReference type="Gene3D" id="2.10.70.10">
    <property type="entry name" value="Complement Module, domain 1"/>
    <property type="match status" value="8"/>
</dbReference>
<name>A0A182K190_9DIPT</name>
<keyword evidence="4 6" id="KW-1015">Disulfide bond</keyword>
<proteinExistence type="predicted"/>
<feature type="disulfide bond" evidence="7">
    <location>
        <begin position="529"/>
        <end position="556"/>
    </location>
</feature>
<feature type="disulfide bond" evidence="7">
    <location>
        <begin position="441"/>
        <end position="468"/>
    </location>
</feature>
<dbReference type="InterPro" id="IPR011641">
    <property type="entry name" value="Tyr-kin_ephrin_A/B_rcpt-like"/>
</dbReference>
<dbReference type="InterPro" id="IPR003410">
    <property type="entry name" value="HYR_dom"/>
</dbReference>
<feature type="disulfide bond" evidence="6">
    <location>
        <begin position="1290"/>
        <end position="1299"/>
    </location>
</feature>
<dbReference type="SUPFAM" id="SSF49899">
    <property type="entry name" value="Concanavalin A-like lectins/glucanases"/>
    <property type="match status" value="1"/>
</dbReference>
<dbReference type="PROSITE" id="PS50923">
    <property type="entry name" value="SUSHI"/>
    <property type="match status" value="8"/>
</dbReference>
<feature type="domain" description="EGF-like" evidence="9">
    <location>
        <begin position="1302"/>
        <end position="1338"/>
    </location>
</feature>
<dbReference type="PANTHER" id="PTHR45656">
    <property type="entry name" value="PROTEIN CBR-CLEC-78"/>
    <property type="match status" value="1"/>
</dbReference>
<dbReference type="VEuPathDB" id="VectorBase:ACHR004524"/>
<evidence type="ECO:0000256" key="2">
    <source>
        <dbReference type="ARBA" id="ARBA00022729"/>
    </source>
</evidence>
<dbReference type="Pfam" id="PF00092">
    <property type="entry name" value="VWA"/>
    <property type="match status" value="1"/>
</dbReference>
<feature type="signal peptide" evidence="8">
    <location>
        <begin position="1"/>
        <end position="22"/>
    </location>
</feature>
<dbReference type="Pfam" id="PF00354">
    <property type="entry name" value="Pentaxin"/>
    <property type="match status" value="1"/>
</dbReference>
<dbReference type="CDD" id="cd00054">
    <property type="entry name" value="EGF_CA"/>
    <property type="match status" value="4"/>
</dbReference>
<keyword evidence="7" id="KW-0768">Sushi</keyword>
<feature type="domain" description="Sushi" evidence="12">
    <location>
        <begin position="1767"/>
        <end position="1838"/>
    </location>
</feature>
<dbReference type="InterPro" id="IPR000436">
    <property type="entry name" value="Sushi_SCR_CCP_dom"/>
</dbReference>
<dbReference type="InterPro" id="IPR000742">
    <property type="entry name" value="EGF"/>
</dbReference>
<dbReference type="PROSITE" id="PS01186">
    <property type="entry name" value="EGF_2"/>
    <property type="match status" value="3"/>
</dbReference>
<feature type="disulfide bond" evidence="6">
    <location>
        <begin position="1207"/>
        <end position="1216"/>
    </location>
</feature>
<feature type="disulfide bond" evidence="7">
    <location>
        <begin position="2181"/>
        <end position="2208"/>
    </location>
</feature>